<sequence length="39" mass="4363">MPNKVINHRQQAGWTSAAPLVLRFYATLPQNNQPSSGRL</sequence>
<dbReference type="AlphaFoldDB" id="C5BHR1"/>
<protein>
    <submittedName>
        <fullName evidence="1">Uncharacterized protein</fullName>
    </submittedName>
</protein>
<evidence type="ECO:0000313" key="1">
    <source>
        <dbReference type="EMBL" id="ACR14125.1"/>
    </source>
</evidence>
<name>C5BHR1_TERTT</name>
<accession>C5BHR1</accession>
<proteinExistence type="predicted"/>
<dbReference type="Proteomes" id="UP000009080">
    <property type="component" value="Chromosome"/>
</dbReference>
<organism evidence="1 2">
    <name type="scientific">Teredinibacter turnerae (strain ATCC 39867 / T7901)</name>
    <dbReference type="NCBI Taxonomy" id="377629"/>
    <lineage>
        <taxon>Bacteria</taxon>
        <taxon>Pseudomonadati</taxon>
        <taxon>Pseudomonadota</taxon>
        <taxon>Gammaproteobacteria</taxon>
        <taxon>Cellvibrionales</taxon>
        <taxon>Cellvibrionaceae</taxon>
        <taxon>Teredinibacter</taxon>
    </lineage>
</organism>
<gene>
    <name evidence="1" type="ordered locus">TERTU_1781</name>
</gene>
<keyword evidence="2" id="KW-1185">Reference proteome</keyword>
<reference evidence="1 2" key="1">
    <citation type="journal article" date="2009" name="PLoS ONE">
        <title>The complete genome of Teredinibacter turnerae T7901: an intracellular endosymbiont of marine wood-boring bivalves (shipworms).</title>
        <authorList>
            <person name="Yang J.C."/>
            <person name="Madupu R."/>
            <person name="Durkin A.S."/>
            <person name="Ekborg N.A."/>
            <person name="Pedamallu C.S."/>
            <person name="Hostetler J.B."/>
            <person name="Radune D."/>
            <person name="Toms B.S."/>
            <person name="Henrissat B."/>
            <person name="Coutinho P.M."/>
            <person name="Schwarz S."/>
            <person name="Field L."/>
            <person name="Trindade-Silva A.E."/>
            <person name="Soares C.A.G."/>
            <person name="Elshahawi S."/>
            <person name="Hanora A."/>
            <person name="Schmidt E.W."/>
            <person name="Haygood M.G."/>
            <person name="Posfai J."/>
            <person name="Benner J."/>
            <person name="Madinger C."/>
            <person name="Nove J."/>
            <person name="Anton B."/>
            <person name="Chaudhary K."/>
            <person name="Foster J."/>
            <person name="Holman A."/>
            <person name="Kumar S."/>
            <person name="Lessard P.A."/>
            <person name="Luyten Y.A."/>
            <person name="Slatko B."/>
            <person name="Wood N."/>
            <person name="Wu B."/>
            <person name="Teplitski M."/>
            <person name="Mougous J.D."/>
            <person name="Ward N."/>
            <person name="Eisen J.A."/>
            <person name="Badger J.H."/>
            <person name="Distel D.L."/>
        </authorList>
    </citation>
    <scope>NUCLEOTIDE SEQUENCE [LARGE SCALE GENOMIC DNA]</scope>
    <source>
        <strain evidence="2">ATCC 39867 / T7901</strain>
    </source>
</reference>
<dbReference type="HOGENOM" id="CLU_3240753_0_0_6"/>
<evidence type="ECO:0000313" key="2">
    <source>
        <dbReference type="Proteomes" id="UP000009080"/>
    </source>
</evidence>
<dbReference type="KEGG" id="ttu:TERTU_1781"/>
<dbReference type="EMBL" id="CP001614">
    <property type="protein sequence ID" value="ACR14125.1"/>
    <property type="molecule type" value="Genomic_DNA"/>
</dbReference>